<organism evidence="2 3">
    <name type="scientific">Pontibacter aydingkolensis</name>
    <dbReference type="NCBI Taxonomy" id="1911536"/>
    <lineage>
        <taxon>Bacteria</taxon>
        <taxon>Pseudomonadati</taxon>
        <taxon>Bacteroidota</taxon>
        <taxon>Cytophagia</taxon>
        <taxon>Cytophagales</taxon>
        <taxon>Hymenobacteraceae</taxon>
        <taxon>Pontibacter</taxon>
    </lineage>
</organism>
<comment type="caution">
    <text evidence="2">The sequence shown here is derived from an EMBL/GenBank/DDBJ whole genome shotgun (WGS) entry which is preliminary data.</text>
</comment>
<keyword evidence="2" id="KW-0489">Methyltransferase</keyword>
<keyword evidence="3" id="KW-1185">Reference proteome</keyword>
<dbReference type="CDD" id="cd02440">
    <property type="entry name" value="AdoMet_MTases"/>
    <property type="match status" value="1"/>
</dbReference>
<sequence>MPNLPDSGFDKVAPFYDALARLIYGDALQKAQLYLLPFIPDKSRVLVIGGGSGWLLKQLILTGKQLDILYVDASPRMLNKAEAKYKSLVQPHSCQVIFRLGTEAALAPHEQFNVIITPFLLDLYPPQRLRRLMQKLSGSLTAGGLWLFADFCPVQYPMPWWQKTLVWGMYTFFGAVSGVQAKKLPEYDFHFDSLGLQKIASESFYSEFVQGKVFIR</sequence>
<evidence type="ECO:0000313" key="3">
    <source>
        <dbReference type="Proteomes" id="UP000813018"/>
    </source>
</evidence>
<keyword evidence="2" id="KW-0808">Transferase</keyword>
<reference evidence="2 3" key="1">
    <citation type="journal article" date="2016" name="Int. J. Syst. Evol. Microbiol.">
        <title>Pontibacter aydingkolensis sp. nov., isolated from soil of a salt lake.</title>
        <authorList>
            <person name="Osman G."/>
            <person name="Zhang T."/>
            <person name="Lou K."/>
            <person name="Gao Y."/>
            <person name="Chang W."/>
            <person name="Lin Q."/>
            <person name="Yang H.M."/>
            <person name="Huo X.D."/>
            <person name="Wang N."/>
        </authorList>
    </citation>
    <scope>NUCLEOTIDE SEQUENCE [LARGE SCALE GENOMIC DNA]</scope>
    <source>
        <strain evidence="2 3">KACC 19255</strain>
    </source>
</reference>
<proteinExistence type="predicted"/>
<dbReference type="GO" id="GO:0008168">
    <property type="term" value="F:methyltransferase activity"/>
    <property type="evidence" value="ECO:0007669"/>
    <property type="project" value="UniProtKB-KW"/>
</dbReference>
<dbReference type="Pfam" id="PF13649">
    <property type="entry name" value="Methyltransf_25"/>
    <property type="match status" value="1"/>
</dbReference>
<dbReference type="Gene3D" id="3.40.50.150">
    <property type="entry name" value="Vaccinia Virus protein VP39"/>
    <property type="match status" value="1"/>
</dbReference>
<dbReference type="InterPro" id="IPR041698">
    <property type="entry name" value="Methyltransf_25"/>
</dbReference>
<feature type="domain" description="Methyltransferase" evidence="1">
    <location>
        <begin position="45"/>
        <end position="144"/>
    </location>
</feature>
<gene>
    <name evidence="2" type="ORF">K0O23_18050</name>
</gene>
<dbReference type="RefSeq" id="WP_219878855.1">
    <property type="nucleotide sequence ID" value="NZ_JAHYXK010000023.1"/>
</dbReference>
<dbReference type="EMBL" id="JAHYXK010000023">
    <property type="protein sequence ID" value="MBW7468984.1"/>
    <property type="molecule type" value="Genomic_DNA"/>
</dbReference>
<accession>A0ABS7CYR4</accession>
<dbReference type="InterPro" id="IPR029063">
    <property type="entry name" value="SAM-dependent_MTases_sf"/>
</dbReference>
<dbReference type="SUPFAM" id="SSF53335">
    <property type="entry name" value="S-adenosyl-L-methionine-dependent methyltransferases"/>
    <property type="match status" value="1"/>
</dbReference>
<evidence type="ECO:0000259" key="1">
    <source>
        <dbReference type="Pfam" id="PF13649"/>
    </source>
</evidence>
<dbReference type="Proteomes" id="UP000813018">
    <property type="component" value="Unassembled WGS sequence"/>
</dbReference>
<dbReference type="GO" id="GO:0032259">
    <property type="term" value="P:methylation"/>
    <property type="evidence" value="ECO:0007669"/>
    <property type="project" value="UniProtKB-KW"/>
</dbReference>
<protein>
    <submittedName>
        <fullName evidence="2">Class I SAM-dependent methyltransferase</fullName>
    </submittedName>
</protein>
<name>A0ABS7CYR4_9BACT</name>
<evidence type="ECO:0000313" key="2">
    <source>
        <dbReference type="EMBL" id="MBW7468984.1"/>
    </source>
</evidence>